<evidence type="ECO:0000256" key="2">
    <source>
        <dbReference type="ARBA" id="ARBA00010617"/>
    </source>
</evidence>
<dbReference type="OrthoDB" id="3945418at2759"/>
<evidence type="ECO:0000256" key="6">
    <source>
        <dbReference type="ARBA" id="ARBA00023033"/>
    </source>
</evidence>
<keyword evidence="7 8" id="KW-0349">Heme</keyword>
<keyword evidence="6 8" id="KW-0503">Monooxygenase</keyword>
<dbReference type="GO" id="GO:0004497">
    <property type="term" value="F:monooxygenase activity"/>
    <property type="evidence" value="ECO:0007669"/>
    <property type="project" value="UniProtKB-KW"/>
</dbReference>
<dbReference type="PRINTS" id="PR00463">
    <property type="entry name" value="EP450I"/>
</dbReference>
<dbReference type="AlphaFoldDB" id="A0A177AEQ0"/>
<protein>
    <recommendedName>
        <fullName evidence="10">Cytochrome P450 monooxygenase</fullName>
    </recommendedName>
</protein>
<feature type="binding site" description="axial binding residue" evidence="7">
    <location>
        <position position="453"/>
    </location>
    <ligand>
        <name>heme</name>
        <dbReference type="ChEBI" id="CHEBI:30413"/>
    </ligand>
    <ligandPart>
        <name>Fe</name>
        <dbReference type="ChEBI" id="CHEBI:18248"/>
    </ligandPart>
</feature>
<evidence type="ECO:0000256" key="1">
    <source>
        <dbReference type="ARBA" id="ARBA00001971"/>
    </source>
</evidence>
<evidence type="ECO:0000313" key="9">
    <source>
        <dbReference type="EMBL" id="OAF60585.1"/>
    </source>
</evidence>
<dbReference type="Gene3D" id="1.10.630.10">
    <property type="entry name" value="Cytochrome P450"/>
    <property type="match status" value="1"/>
</dbReference>
<dbReference type="GO" id="GO:0016705">
    <property type="term" value="F:oxidoreductase activity, acting on paired donors, with incorporation or reduction of molecular oxygen"/>
    <property type="evidence" value="ECO:0007669"/>
    <property type="project" value="InterPro"/>
</dbReference>
<dbReference type="Pfam" id="PF00067">
    <property type="entry name" value="p450"/>
    <property type="match status" value="1"/>
</dbReference>
<dbReference type="CDD" id="cd11062">
    <property type="entry name" value="CYP58-like"/>
    <property type="match status" value="1"/>
</dbReference>
<dbReference type="PROSITE" id="PS00086">
    <property type="entry name" value="CYTOCHROME_P450"/>
    <property type="match status" value="1"/>
</dbReference>
<evidence type="ECO:0000256" key="3">
    <source>
        <dbReference type="ARBA" id="ARBA00022723"/>
    </source>
</evidence>
<dbReference type="PRINTS" id="PR00385">
    <property type="entry name" value="P450"/>
</dbReference>
<name>A0A177AEQ0_9PEZI</name>
<reference evidence="9" key="1">
    <citation type="submission" date="2016-03" db="EMBL/GenBank/DDBJ databases">
        <title>Updated assembly of Pseudogymnoascus destructans, the fungus causing white-nose syndrome of bats.</title>
        <authorList>
            <person name="Palmer J.M."/>
            <person name="Drees K.P."/>
            <person name="Foster J.T."/>
            <person name="Lindner D.L."/>
        </authorList>
    </citation>
    <scope>NUCLEOTIDE SEQUENCE [LARGE SCALE GENOMIC DNA]</scope>
    <source>
        <strain evidence="9">20631-21</strain>
    </source>
</reference>
<dbReference type="InterPro" id="IPR036396">
    <property type="entry name" value="Cyt_P450_sf"/>
</dbReference>
<dbReference type="GO" id="GO:0020037">
    <property type="term" value="F:heme binding"/>
    <property type="evidence" value="ECO:0007669"/>
    <property type="project" value="InterPro"/>
</dbReference>
<evidence type="ECO:0008006" key="10">
    <source>
        <dbReference type="Google" id="ProtNLM"/>
    </source>
</evidence>
<organism evidence="9">
    <name type="scientific">Pseudogymnoascus destructans</name>
    <dbReference type="NCBI Taxonomy" id="655981"/>
    <lineage>
        <taxon>Eukaryota</taxon>
        <taxon>Fungi</taxon>
        <taxon>Dikarya</taxon>
        <taxon>Ascomycota</taxon>
        <taxon>Pezizomycotina</taxon>
        <taxon>Leotiomycetes</taxon>
        <taxon>Thelebolales</taxon>
        <taxon>Thelebolaceae</taxon>
        <taxon>Pseudogymnoascus</taxon>
    </lineage>
</organism>
<dbReference type="eggNOG" id="KOG0159">
    <property type="taxonomic scope" value="Eukaryota"/>
</dbReference>
<keyword evidence="5 7" id="KW-0408">Iron</keyword>
<keyword evidence="4 8" id="KW-0560">Oxidoreductase</keyword>
<sequence>MSGLDFPGKVAVVAIALIGLVSAWLIQRAAAGLSNLFFHPLAAFPGPRAAAFTAWYKTYQELFLGRSWIDVLQELHTKYGKIIRVGPNELHFSDPAAYSEIYSNNNRWNKEADLYHSFGEDRSSFGFLTYAESKQRKDVMAPLFSRRAICELQGLVQGNVDRLCKILAVNNAAGKSSDLFFGLRCFTMDTITYFCFAKSLDALAAPDFKAPIIEAMEASLPAFVMFKHFSLIRKAVFAMPPWLSVLTSPQTAGLIHLQQLLGAQVNEVVKNPDALKDSPHRIIYHELLSTKASKGEPLPSTGSLYEEAQALMFGGADTTGNALMLGTFHMLGSPGYVDRLKQELYSAWPVLAEPPKLEDLEKLPFLTSIIKESLRISPGVASPLLRIVPATGATVTGAYIPPDTIVGMSGTFVHSSKAIFKNPETFDPERWLNKDSASLEKWLVAFSKGPRMCMGQNLANCEMYLAFAALFRRFDLELDGTSVDDLTWRECFLPHFRGRHLQAFCRPVAN</sequence>
<dbReference type="VEuPathDB" id="FungiDB:GMDG_06284"/>
<dbReference type="InterPro" id="IPR002401">
    <property type="entry name" value="Cyt_P450_E_grp-I"/>
</dbReference>
<dbReference type="PANTHER" id="PTHR24305:SF157">
    <property type="entry name" value="N-ACETYLTRYPTOPHAN 6-HYDROXYLASE IVOC-RELATED"/>
    <property type="match status" value="1"/>
</dbReference>
<comment type="similarity">
    <text evidence="2 8">Belongs to the cytochrome P450 family.</text>
</comment>
<dbReference type="GO" id="GO:0005506">
    <property type="term" value="F:iron ion binding"/>
    <property type="evidence" value="ECO:0007669"/>
    <property type="project" value="InterPro"/>
</dbReference>
<dbReference type="SUPFAM" id="SSF48264">
    <property type="entry name" value="Cytochrome P450"/>
    <property type="match status" value="1"/>
</dbReference>
<dbReference type="InterPro" id="IPR017972">
    <property type="entry name" value="Cyt_P450_CS"/>
</dbReference>
<accession>A0A177AEQ0</accession>
<gene>
    <name evidence="9" type="ORF">VC83_03467</name>
</gene>
<dbReference type="Proteomes" id="UP000077154">
    <property type="component" value="Unassembled WGS sequence"/>
</dbReference>
<dbReference type="InterPro" id="IPR001128">
    <property type="entry name" value="Cyt_P450"/>
</dbReference>
<evidence type="ECO:0000256" key="5">
    <source>
        <dbReference type="ARBA" id="ARBA00023004"/>
    </source>
</evidence>
<evidence type="ECO:0000256" key="4">
    <source>
        <dbReference type="ARBA" id="ARBA00023002"/>
    </source>
</evidence>
<comment type="cofactor">
    <cofactor evidence="1 7">
        <name>heme</name>
        <dbReference type="ChEBI" id="CHEBI:30413"/>
    </cofactor>
</comment>
<dbReference type="PANTHER" id="PTHR24305">
    <property type="entry name" value="CYTOCHROME P450"/>
    <property type="match status" value="1"/>
</dbReference>
<evidence type="ECO:0000256" key="7">
    <source>
        <dbReference type="PIRSR" id="PIRSR602401-1"/>
    </source>
</evidence>
<evidence type="ECO:0000256" key="8">
    <source>
        <dbReference type="RuleBase" id="RU000461"/>
    </source>
</evidence>
<dbReference type="InterPro" id="IPR050121">
    <property type="entry name" value="Cytochrome_P450_monoxygenase"/>
</dbReference>
<keyword evidence="3 7" id="KW-0479">Metal-binding</keyword>
<dbReference type="EMBL" id="KV441391">
    <property type="protein sequence ID" value="OAF60585.1"/>
    <property type="molecule type" value="Genomic_DNA"/>
</dbReference>
<proteinExistence type="inferred from homology"/>
<dbReference type="RefSeq" id="XP_024325866.1">
    <property type="nucleotide sequence ID" value="XM_024467113.1"/>
</dbReference>
<dbReference type="GeneID" id="36286543"/>